<gene>
    <name evidence="1" type="ORF">KUF71_008345</name>
</gene>
<dbReference type="EMBL" id="JAHWGI010000970">
    <property type="protein sequence ID" value="KAK3919196.1"/>
    <property type="molecule type" value="Genomic_DNA"/>
</dbReference>
<reference evidence="1" key="1">
    <citation type="submission" date="2021-07" db="EMBL/GenBank/DDBJ databases">
        <authorList>
            <person name="Catto M.A."/>
            <person name="Jacobson A."/>
            <person name="Kennedy G."/>
            <person name="Labadie P."/>
            <person name="Hunt B.G."/>
            <person name="Srinivasan R."/>
        </authorList>
    </citation>
    <scope>NUCLEOTIDE SEQUENCE</scope>
    <source>
        <strain evidence="1">PL_HMW_Pooled</strain>
        <tissue evidence="1">Head</tissue>
    </source>
</reference>
<evidence type="ECO:0000313" key="1">
    <source>
        <dbReference type="EMBL" id="KAK3919196.1"/>
    </source>
</evidence>
<sequence>HFFGHIRGSGGCYNHPDPIMFIQIDEYIFTDKAPPPPPRGSNDSGVDTLETLLKLKDLQGEKTEQKKIELESMIEMILDGDMPFPEEEVSDLDLLKTPIDHFALTVFTGYIASKTRKIKTTKECEQCAAQLVLEPEECTRDRDRGGLLRPTDKLFKLTFKVTEKTEVHAELLWTLELDLPLIGCEVHKRGLT</sequence>
<name>A0AAE1HD52_9NEOP</name>
<dbReference type="Proteomes" id="UP001219518">
    <property type="component" value="Unassembled WGS sequence"/>
</dbReference>
<dbReference type="AlphaFoldDB" id="A0AAE1HD52"/>
<feature type="non-terminal residue" evidence="1">
    <location>
        <position position="1"/>
    </location>
</feature>
<accession>A0AAE1HD52</accession>
<reference evidence="1" key="2">
    <citation type="journal article" date="2023" name="BMC Genomics">
        <title>Pest status, molecular evolution, and epigenetic factors derived from the genome assembly of Frankliniella fusca, a thysanopteran phytovirus vector.</title>
        <authorList>
            <person name="Catto M.A."/>
            <person name="Labadie P.E."/>
            <person name="Jacobson A.L."/>
            <person name="Kennedy G.G."/>
            <person name="Srinivasan R."/>
            <person name="Hunt B.G."/>
        </authorList>
    </citation>
    <scope>NUCLEOTIDE SEQUENCE</scope>
    <source>
        <strain evidence="1">PL_HMW_Pooled</strain>
    </source>
</reference>
<keyword evidence="2" id="KW-1185">Reference proteome</keyword>
<protein>
    <submittedName>
        <fullName evidence="1">Transposable element P transposase</fullName>
    </submittedName>
</protein>
<comment type="caution">
    <text evidence="1">The sequence shown here is derived from an EMBL/GenBank/DDBJ whole genome shotgun (WGS) entry which is preliminary data.</text>
</comment>
<organism evidence="1 2">
    <name type="scientific">Frankliniella fusca</name>
    <dbReference type="NCBI Taxonomy" id="407009"/>
    <lineage>
        <taxon>Eukaryota</taxon>
        <taxon>Metazoa</taxon>
        <taxon>Ecdysozoa</taxon>
        <taxon>Arthropoda</taxon>
        <taxon>Hexapoda</taxon>
        <taxon>Insecta</taxon>
        <taxon>Pterygota</taxon>
        <taxon>Neoptera</taxon>
        <taxon>Paraneoptera</taxon>
        <taxon>Thysanoptera</taxon>
        <taxon>Terebrantia</taxon>
        <taxon>Thripoidea</taxon>
        <taxon>Thripidae</taxon>
        <taxon>Frankliniella</taxon>
    </lineage>
</organism>
<evidence type="ECO:0000313" key="2">
    <source>
        <dbReference type="Proteomes" id="UP001219518"/>
    </source>
</evidence>
<proteinExistence type="predicted"/>